<name>A0A963YU88_9PROT</name>
<dbReference type="EMBL" id="JAESVB010000007">
    <property type="protein sequence ID" value="MCB8876672.1"/>
    <property type="molecule type" value="Genomic_DNA"/>
</dbReference>
<dbReference type="RefSeq" id="WP_227322331.1">
    <property type="nucleotide sequence ID" value="NZ_JAESVB010000007.1"/>
</dbReference>
<dbReference type="AlphaFoldDB" id="A0A963YU88"/>
<keyword evidence="4" id="KW-1185">Reference proteome</keyword>
<sequence length="82" mass="8612">MKVLGLTLLLAAAVLGHQAQASCTEAEKLAMNHNGADPTKPGTIGGCGTGQYKANQYQSNQDLKRNKKIMKGTNGLGTQHAF</sequence>
<evidence type="ECO:0000313" key="3">
    <source>
        <dbReference type="EMBL" id="MCB8876672.1"/>
    </source>
</evidence>
<feature type="region of interest" description="Disordered" evidence="1">
    <location>
        <begin position="60"/>
        <end position="82"/>
    </location>
</feature>
<feature type="signal peptide" evidence="2">
    <location>
        <begin position="1"/>
        <end position="21"/>
    </location>
</feature>
<feature type="chain" id="PRO_5038006989" evidence="2">
    <location>
        <begin position="22"/>
        <end position="82"/>
    </location>
</feature>
<accession>A0A963YU88</accession>
<comment type="caution">
    <text evidence="3">The sequence shown here is derived from an EMBL/GenBank/DDBJ whole genome shotgun (WGS) entry which is preliminary data.</text>
</comment>
<keyword evidence="2" id="KW-0732">Signal</keyword>
<evidence type="ECO:0000256" key="2">
    <source>
        <dbReference type="SAM" id="SignalP"/>
    </source>
</evidence>
<gene>
    <name evidence="3" type="ORF">ASILVAE211_15885</name>
</gene>
<dbReference type="Proteomes" id="UP000708298">
    <property type="component" value="Unassembled WGS sequence"/>
</dbReference>
<evidence type="ECO:0000256" key="1">
    <source>
        <dbReference type="SAM" id="MobiDB-lite"/>
    </source>
</evidence>
<evidence type="ECO:0000313" key="4">
    <source>
        <dbReference type="Proteomes" id="UP000708298"/>
    </source>
</evidence>
<organism evidence="3 4">
    <name type="scientific">Acidisoma silvae</name>
    <dbReference type="NCBI Taxonomy" id="2802396"/>
    <lineage>
        <taxon>Bacteria</taxon>
        <taxon>Pseudomonadati</taxon>
        <taxon>Pseudomonadota</taxon>
        <taxon>Alphaproteobacteria</taxon>
        <taxon>Acetobacterales</taxon>
        <taxon>Acidocellaceae</taxon>
        <taxon>Acidisoma</taxon>
    </lineage>
</organism>
<reference evidence="3" key="1">
    <citation type="journal article" date="2021" name="Microorganisms">
        <title>Acidisoma silvae sp. nov. and Acidisomacellulosilytica sp. nov., Two Acidophilic Bacteria Isolated from Decaying Wood, Hydrolyzing Cellulose and Producing Poly-3-hydroxybutyrate.</title>
        <authorList>
            <person name="Mieszkin S."/>
            <person name="Pouder E."/>
            <person name="Uroz S."/>
            <person name="Simon-Colin C."/>
            <person name="Alain K."/>
        </authorList>
    </citation>
    <scope>NUCLEOTIDE SEQUENCE</scope>
    <source>
        <strain evidence="3">HW T2.11</strain>
    </source>
</reference>
<protein>
    <submittedName>
        <fullName evidence="3">Uncharacterized protein</fullName>
    </submittedName>
</protein>
<reference evidence="3" key="2">
    <citation type="submission" date="2021-01" db="EMBL/GenBank/DDBJ databases">
        <authorList>
            <person name="Mieszkin S."/>
            <person name="Pouder E."/>
            <person name="Alain K."/>
        </authorList>
    </citation>
    <scope>NUCLEOTIDE SEQUENCE</scope>
    <source>
        <strain evidence="3">HW T2.11</strain>
    </source>
</reference>
<proteinExistence type="predicted"/>